<dbReference type="SUPFAM" id="SSF55961">
    <property type="entry name" value="Bet v1-like"/>
    <property type="match status" value="1"/>
</dbReference>
<dbReference type="OMA" id="LHTERWQ"/>
<dbReference type="Pfam" id="PF10604">
    <property type="entry name" value="Polyketide_cyc2"/>
    <property type="match status" value="1"/>
</dbReference>
<evidence type="ECO:0008006" key="3">
    <source>
        <dbReference type="Google" id="ProtNLM"/>
    </source>
</evidence>
<protein>
    <recommendedName>
        <fullName evidence="3">Coenzyme Q-binding protein COQ10 START domain-containing protein</fullName>
    </recommendedName>
</protein>
<dbReference type="InterPro" id="IPR019587">
    <property type="entry name" value="Polyketide_cyclase/dehydratase"/>
</dbReference>
<dbReference type="HOGENOM" id="CLU_069867_6_0_1"/>
<dbReference type="eggNOG" id="ENOG502SCM7">
    <property type="taxonomic scope" value="Eukaryota"/>
</dbReference>
<name>S7Q900_GLOTA</name>
<dbReference type="PANTHER" id="PTHR36166">
    <property type="entry name" value="CHROMOSOME 9, WHOLE GENOME SHOTGUN SEQUENCE"/>
    <property type="match status" value="1"/>
</dbReference>
<evidence type="ECO:0000313" key="2">
    <source>
        <dbReference type="Proteomes" id="UP000030669"/>
    </source>
</evidence>
<dbReference type="CDD" id="cd07822">
    <property type="entry name" value="SRPBCC_4"/>
    <property type="match status" value="1"/>
</dbReference>
<dbReference type="InterPro" id="IPR023393">
    <property type="entry name" value="START-like_dom_sf"/>
</dbReference>
<proteinExistence type="predicted"/>
<reference evidence="1 2" key="1">
    <citation type="journal article" date="2012" name="Science">
        <title>The Paleozoic origin of enzymatic lignin decomposition reconstructed from 31 fungal genomes.</title>
        <authorList>
            <person name="Floudas D."/>
            <person name="Binder M."/>
            <person name="Riley R."/>
            <person name="Barry K."/>
            <person name="Blanchette R.A."/>
            <person name="Henrissat B."/>
            <person name="Martinez A.T."/>
            <person name="Otillar R."/>
            <person name="Spatafora J.W."/>
            <person name="Yadav J.S."/>
            <person name="Aerts A."/>
            <person name="Benoit I."/>
            <person name="Boyd A."/>
            <person name="Carlson A."/>
            <person name="Copeland A."/>
            <person name="Coutinho P.M."/>
            <person name="de Vries R.P."/>
            <person name="Ferreira P."/>
            <person name="Findley K."/>
            <person name="Foster B."/>
            <person name="Gaskell J."/>
            <person name="Glotzer D."/>
            <person name="Gorecki P."/>
            <person name="Heitman J."/>
            <person name="Hesse C."/>
            <person name="Hori C."/>
            <person name="Igarashi K."/>
            <person name="Jurgens J.A."/>
            <person name="Kallen N."/>
            <person name="Kersten P."/>
            <person name="Kohler A."/>
            <person name="Kuees U."/>
            <person name="Kumar T.K.A."/>
            <person name="Kuo A."/>
            <person name="LaButti K."/>
            <person name="Larrondo L.F."/>
            <person name="Lindquist E."/>
            <person name="Ling A."/>
            <person name="Lombard V."/>
            <person name="Lucas S."/>
            <person name="Lundell T."/>
            <person name="Martin R."/>
            <person name="McLaughlin D.J."/>
            <person name="Morgenstern I."/>
            <person name="Morin E."/>
            <person name="Murat C."/>
            <person name="Nagy L.G."/>
            <person name="Nolan M."/>
            <person name="Ohm R.A."/>
            <person name="Patyshakuliyeva A."/>
            <person name="Rokas A."/>
            <person name="Ruiz-Duenas F.J."/>
            <person name="Sabat G."/>
            <person name="Salamov A."/>
            <person name="Samejima M."/>
            <person name="Schmutz J."/>
            <person name="Slot J.C."/>
            <person name="St John F."/>
            <person name="Stenlid J."/>
            <person name="Sun H."/>
            <person name="Sun S."/>
            <person name="Syed K."/>
            <person name="Tsang A."/>
            <person name="Wiebenga A."/>
            <person name="Young D."/>
            <person name="Pisabarro A."/>
            <person name="Eastwood D.C."/>
            <person name="Martin F."/>
            <person name="Cullen D."/>
            <person name="Grigoriev I.V."/>
            <person name="Hibbett D.S."/>
        </authorList>
    </citation>
    <scope>NUCLEOTIDE SEQUENCE [LARGE SCALE GENOMIC DNA]</scope>
    <source>
        <strain evidence="1 2">ATCC 11539</strain>
    </source>
</reference>
<dbReference type="EMBL" id="KB469301">
    <property type="protein sequence ID" value="EPQ55908.1"/>
    <property type="molecule type" value="Genomic_DNA"/>
</dbReference>
<dbReference type="Gene3D" id="3.30.530.20">
    <property type="match status" value="1"/>
</dbReference>
<dbReference type="GeneID" id="19300133"/>
<gene>
    <name evidence="1" type="ORF">GLOTRDRAFT_116062</name>
</gene>
<keyword evidence="2" id="KW-1185">Reference proteome</keyword>
<dbReference type="OrthoDB" id="509124at2759"/>
<dbReference type="PANTHER" id="PTHR36166:SF1">
    <property type="entry name" value="SRPBCC DOMAIN-CONTAINING PROTEIN"/>
    <property type="match status" value="1"/>
</dbReference>
<evidence type="ECO:0000313" key="1">
    <source>
        <dbReference type="EMBL" id="EPQ55908.1"/>
    </source>
</evidence>
<dbReference type="AlphaFoldDB" id="S7Q900"/>
<sequence length="179" mass="20314">MSPSRSPDVPPSPEEGVFSITRSTVINAPREKVWNVLLDFPKYSEWNPFVRAQTIVDRSKKPLPDQTPAAGKYLLMSTHIPPTMGPGSGMQRQSAFEIITHVDNENFRVAWRNIAAPAWILWAERWQTLTDAGEGKTRYQTTEVFGGLAAYIVKWLFGEKLKFSFEEMGRALKERSEQA</sequence>
<accession>S7Q900</accession>
<organism evidence="1 2">
    <name type="scientific">Gloeophyllum trabeum (strain ATCC 11539 / FP-39264 / Madison 617)</name>
    <name type="common">Brown rot fungus</name>
    <dbReference type="NCBI Taxonomy" id="670483"/>
    <lineage>
        <taxon>Eukaryota</taxon>
        <taxon>Fungi</taxon>
        <taxon>Dikarya</taxon>
        <taxon>Basidiomycota</taxon>
        <taxon>Agaricomycotina</taxon>
        <taxon>Agaricomycetes</taxon>
        <taxon>Gloeophyllales</taxon>
        <taxon>Gloeophyllaceae</taxon>
        <taxon>Gloeophyllum</taxon>
    </lineage>
</organism>
<dbReference type="Proteomes" id="UP000030669">
    <property type="component" value="Unassembled WGS sequence"/>
</dbReference>
<dbReference type="RefSeq" id="XP_007865928.1">
    <property type="nucleotide sequence ID" value="XM_007867737.1"/>
</dbReference>
<dbReference type="KEGG" id="gtr:GLOTRDRAFT_116062"/>